<sequence>QEQLFHAYNTVEDEGSGTLDSGTHQKCHFESAITEQRGQCKNTRHLGPLGKYGDTGFGENTGLRRSTGIFENSVFTENSAQCRATEFSIPADQSGIFGQERNEEQSDIISQCKSTAQIENLAPPVTLGRCQSTGQGKIACPGAFTENTAPLGVKGECQRTGQVGVASLGALTEDMGDSGRSEDTAQ</sequence>
<organism evidence="1 2">
    <name type="scientific">Lymnaea stagnalis</name>
    <name type="common">Great pond snail</name>
    <name type="synonym">Helix stagnalis</name>
    <dbReference type="NCBI Taxonomy" id="6523"/>
    <lineage>
        <taxon>Eukaryota</taxon>
        <taxon>Metazoa</taxon>
        <taxon>Spiralia</taxon>
        <taxon>Lophotrochozoa</taxon>
        <taxon>Mollusca</taxon>
        <taxon>Gastropoda</taxon>
        <taxon>Heterobranchia</taxon>
        <taxon>Euthyneura</taxon>
        <taxon>Panpulmonata</taxon>
        <taxon>Hygrophila</taxon>
        <taxon>Lymnaeoidea</taxon>
        <taxon>Lymnaeidae</taxon>
        <taxon>Lymnaea</taxon>
    </lineage>
</organism>
<dbReference type="AlphaFoldDB" id="A0AAV2II79"/>
<proteinExistence type="predicted"/>
<gene>
    <name evidence="1" type="ORF">GSLYS_00020129001</name>
</gene>
<feature type="non-terminal residue" evidence="1">
    <location>
        <position position="186"/>
    </location>
</feature>
<reference evidence="1 2" key="1">
    <citation type="submission" date="2024-04" db="EMBL/GenBank/DDBJ databases">
        <authorList>
            <consortium name="Genoscope - CEA"/>
            <person name="William W."/>
        </authorList>
    </citation>
    <scope>NUCLEOTIDE SEQUENCE [LARGE SCALE GENOMIC DNA]</scope>
</reference>
<comment type="caution">
    <text evidence="1">The sequence shown here is derived from an EMBL/GenBank/DDBJ whole genome shotgun (WGS) entry which is preliminary data.</text>
</comment>
<keyword evidence="2" id="KW-1185">Reference proteome</keyword>
<evidence type="ECO:0000313" key="1">
    <source>
        <dbReference type="EMBL" id="CAL1546752.1"/>
    </source>
</evidence>
<accession>A0AAV2II79</accession>
<dbReference type="Proteomes" id="UP001497497">
    <property type="component" value="Unassembled WGS sequence"/>
</dbReference>
<evidence type="ECO:0000313" key="2">
    <source>
        <dbReference type="Proteomes" id="UP001497497"/>
    </source>
</evidence>
<protein>
    <submittedName>
        <fullName evidence="1">Uncharacterized protein</fullName>
    </submittedName>
</protein>
<feature type="non-terminal residue" evidence="1">
    <location>
        <position position="1"/>
    </location>
</feature>
<name>A0AAV2II79_LYMST</name>
<dbReference type="EMBL" id="CAXITT010000851">
    <property type="protein sequence ID" value="CAL1546752.1"/>
    <property type="molecule type" value="Genomic_DNA"/>
</dbReference>